<dbReference type="GO" id="GO:0006364">
    <property type="term" value="P:rRNA processing"/>
    <property type="evidence" value="ECO:0007669"/>
    <property type="project" value="UniProtKB-UniRule"/>
</dbReference>
<evidence type="ECO:0000256" key="6">
    <source>
        <dbReference type="ARBA" id="ARBA00022833"/>
    </source>
</evidence>
<evidence type="ECO:0000313" key="8">
    <source>
        <dbReference type="EMBL" id="SEW37802.1"/>
    </source>
</evidence>
<protein>
    <recommendedName>
        <fullName evidence="7">Endoribonuclease YbeY</fullName>
        <ecNumber evidence="7">3.1.-.-</ecNumber>
    </recommendedName>
</protein>
<dbReference type="GO" id="GO:0004222">
    <property type="term" value="F:metalloendopeptidase activity"/>
    <property type="evidence" value="ECO:0007669"/>
    <property type="project" value="InterPro"/>
</dbReference>
<gene>
    <name evidence="7" type="primary">ybeY</name>
    <name evidence="8" type="ORF">SAMN04488515_2396</name>
</gene>
<dbReference type="InterPro" id="IPR002036">
    <property type="entry name" value="YbeY"/>
</dbReference>
<keyword evidence="4 7" id="KW-0255">Endonuclease</keyword>
<name>A0A1I0RAF5_9RHOB</name>
<feature type="binding site" evidence="7">
    <location>
        <position position="136"/>
    </location>
    <ligand>
        <name>Zn(2+)</name>
        <dbReference type="ChEBI" id="CHEBI:29105"/>
        <note>catalytic</note>
    </ligand>
</feature>
<keyword evidence="3 7" id="KW-0479">Metal-binding</keyword>
<evidence type="ECO:0000256" key="5">
    <source>
        <dbReference type="ARBA" id="ARBA00022801"/>
    </source>
</evidence>
<evidence type="ECO:0000256" key="1">
    <source>
        <dbReference type="ARBA" id="ARBA00010875"/>
    </source>
</evidence>
<dbReference type="EMBL" id="FOIZ01000002">
    <property type="protein sequence ID" value="SEW37802.1"/>
    <property type="molecule type" value="Genomic_DNA"/>
</dbReference>
<dbReference type="PANTHER" id="PTHR46986">
    <property type="entry name" value="ENDORIBONUCLEASE YBEY, CHLOROPLASTIC"/>
    <property type="match status" value="1"/>
</dbReference>
<dbReference type="GO" id="GO:0008270">
    <property type="term" value="F:zinc ion binding"/>
    <property type="evidence" value="ECO:0007669"/>
    <property type="project" value="UniProtKB-UniRule"/>
</dbReference>
<accession>A0A1I0RAF5</accession>
<dbReference type="PANTHER" id="PTHR46986:SF1">
    <property type="entry name" value="ENDORIBONUCLEASE YBEY, CHLOROPLASTIC"/>
    <property type="match status" value="1"/>
</dbReference>
<keyword evidence="6 7" id="KW-0862">Zinc</keyword>
<comment type="cofactor">
    <cofactor evidence="7">
        <name>Zn(2+)</name>
        <dbReference type="ChEBI" id="CHEBI:29105"/>
    </cofactor>
    <text evidence="7">Binds 1 zinc ion.</text>
</comment>
<evidence type="ECO:0000313" key="9">
    <source>
        <dbReference type="Proteomes" id="UP000199167"/>
    </source>
</evidence>
<comment type="function">
    <text evidence="7">Single strand-specific metallo-endoribonuclease involved in late-stage 70S ribosome quality control and in maturation of the 3' terminus of the 16S rRNA.</text>
</comment>
<sequence>MTVEVMIEDTRWAEIDITTLAETATDAALERVGLERSSFEISLLACDDRKIAQLNTDFRAKAQPTNVLSWPSDERGASADGETPLPPTLPQDQELGDIAIAFDTCEAEALGANKPMSEHVIHLIIHGTLHLLGYDHMREGDAALMEGLETEILGNLGVSDPYSR</sequence>
<reference evidence="8 9" key="1">
    <citation type="submission" date="2016-10" db="EMBL/GenBank/DDBJ databases">
        <authorList>
            <person name="de Groot N.N."/>
        </authorList>
    </citation>
    <scope>NUCLEOTIDE SEQUENCE [LARGE SCALE GENOMIC DNA]</scope>
    <source>
        <strain evidence="8 9">DSM 17925</strain>
    </source>
</reference>
<keyword evidence="7" id="KW-0963">Cytoplasm</keyword>
<dbReference type="InterPro" id="IPR023091">
    <property type="entry name" value="MetalPrtase_cat_dom_sf_prd"/>
</dbReference>
<evidence type="ECO:0000256" key="2">
    <source>
        <dbReference type="ARBA" id="ARBA00022722"/>
    </source>
</evidence>
<dbReference type="EC" id="3.1.-.-" evidence="7"/>
<organism evidence="8 9">
    <name type="scientific">Cognatiyoonia koreensis</name>
    <dbReference type="NCBI Taxonomy" id="364200"/>
    <lineage>
        <taxon>Bacteria</taxon>
        <taxon>Pseudomonadati</taxon>
        <taxon>Pseudomonadota</taxon>
        <taxon>Alphaproteobacteria</taxon>
        <taxon>Rhodobacterales</taxon>
        <taxon>Paracoccaceae</taxon>
        <taxon>Cognatiyoonia</taxon>
    </lineage>
</organism>
<dbReference type="PROSITE" id="PS01306">
    <property type="entry name" value="UPF0054"/>
    <property type="match status" value="1"/>
</dbReference>
<dbReference type="HAMAP" id="MF_00009">
    <property type="entry name" value="Endoribonucl_YbeY"/>
    <property type="match status" value="1"/>
</dbReference>
<evidence type="ECO:0000256" key="7">
    <source>
        <dbReference type="HAMAP-Rule" id="MF_00009"/>
    </source>
</evidence>
<feature type="binding site" evidence="7">
    <location>
        <position position="126"/>
    </location>
    <ligand>
        <name>Zn(2+)</name>
        <dbReference type="ChEBI" id="CHEBI:29105"/>
        <note>catalytic</note>
    </ligand>
</feature>
<comment type="similarity">
    <text evidence="1 7">Belongs to the endoribonuclease YbeY family.</text>
</comment>
<dbReference type="STRING" id="364200.SAMN04488515_2396"/>
<dbReference type="AlphaFoldDB" id="A0A1I0RAF5"/>
<keyword evidence="7" id="KW-0698">rRNA processing</keyword>
<dbReference type="Pfam" id="PF02130">
    <property type="entry name" value="YbeY"/>
    <property type="match status" value="1"/>
</dbReference>
<dbReference type="Gene3D" id="3.40.390.30">
    <property type="entry name" value="Metalloproteases ('zincins'), catalytic domain"/>
    <property type="match status" value="1"/>
</dbReference>
<keyword evidence="7" id="KW-0690">Ribosome biogenesis</keyword>
<comment type="subcellular location">
    <subcellularLocation>
        <location evidence="7">Cytoplasm</location>
    </subcellularLocation>
</comment>
<dbReference type="RefSeq" id="WP_207510544.1">
    <property type="nucleotide sequence ID" value="NZ_FOIZ01000002.1"/>
</dbReference>
<keyword evidence="9" id="KW-1185">Reference proteome</keyword>
<keyword evidence="2 7" id="KW-0540">Nuclease</keyword>
<dbReference type="GO" id="GO:0004521">
    <property type="term" value="F:RNA endonuclease activity"/>
    <property type="evidence" value="ECO:0007669"/>
    <property type="project" value="UniProtKB-UniRule"/>
</dbReference>
<evidence type="ECO:0000256" key="3">
    <source>
        <dbReference type="ARBA" id="ARBA00022723"/>
    </source>
</evidence>
<dbReference type="GO" id="GO:0005737">
    <property type="term" value="C:cytoplasm"/>
    <property type="evidence" value="ECO:0007669"/>
    <property type="project" value="UniProtKB-SubCell"/>
</dbReference>
<dbReference type="SUPFAM" id="SSF55486">
    <property type="entry name" value="Metalloproteases ('zincins'), catalytic domain"/>
    <property type="match status" value="1"/>
</dbReference>
<dbReference type="NCBIfam" id="TIGR00043">
    <property type="entry name" value="rRNA maturation RNase YbeY"/>
    <property type="match status" value="1"/>
</dbReference>
<dbReference type="InterPro" id="IPR020549">
    <property type="entry name" value="YbeY_CS"/>
</dbReference>
<feature type="binding site" evidence="7">
    <location>
        <position position="130"/>
    </location>
    <ligand>
        <name>Zn(2+)</name>
        <dbReference type="ChEBI" id="CHEBI:29105"/>
        <note>catalytic</note>
    </ligand>
</feature>
<proteinExistence type="inferred from homology"/>
<keyword evidence="5 7" id="KW-0378">Hydrolase</keyword>
<dbReference type="Proteomes" id="UP000199167">
    <property type="component" value="Unassembled WGS sequence"/>
</dbReference>
<evidence type="ECO:0000256" key="4">
    <source>
        <dbReference type="ARBA" id="ARBA00022759"/>
    </source>
</evidence>